<gene>
    <name evidence="2" type="ORF">V6X64_03460</name>
</gene>
<keyword evidence="3" id="KW-1185">Reference proteome</keyword>
<evidence type="ECO:0000259" key="1">
    <source>
        <dbReference type="Pfam" id="PF11784"/>
    </source>
</evidence>
<dbReference type="Pfam" id="PF11784">
    <property type="entry name" value="DUF3320"/>
    <property type="match status" value="1"/>
</dbReference>
<sequence length="239" mass="26025">MSGRRLGSFAAAVALHENLLRRPDPDATETRLHPGRLDLPSSWTPDLLPLSAYRAADPAALGLGGFDDFHAIPEDVLEAAIKAVVDVEGPVHFDVLADRLLEGAGVGRLGSRIRERIEVRLEALSAGAGAASSLQLDDGLIAWPRQLLSPPYRDWREAPEKTRQLDYVSDAELMLVLFRAVLDDACRDREVAMNDGIHAIGFIRLTDNVRARLQAPLARLLASGWMVEEADGLVAQLVT</sequence>
<reference evidence="2 3" key="1">
    <citation type="submission" date="2024-02" db="EMBL/GenBank/DDBJ databases">
        <title>New especies of Spiribacter isolated from saline water.</title>
        <authorList>
            <person name="Leon M.J."/>
            <person name="De La Haba R."/>
            <person name="Sanchez-Porro C."/>
            <person name="Ventosa A."/>
        </authorList>
    </citation>
    <scope>NUCLEOTIDE SEQUENCE [LARGE SCALE GENOMIC DNA]</scope>
    <source>
        <strain evidence="3">ag22IC4-227</strain>
    </source>
</reference>
<evidence type="ECO:0000313" key="2">
    <source>
        <dbReference type="EMBL" id="MEX0386054.1"/>
    </source>
</evidence>
<evidence type="ECO:0000313" key="3">
    <source>
        <dbReference type="Proteomes" id="UP001556653"/>
    </source>
</evidence>
<organism evidence="2 3">
    <name type="scientific">Spiribacter onubensis</name>
    <dbReference type="NCBI Taxonomy" id="3122420"/>
    <lineage>
        <taxon>Bacteria</taxon>
        <taxon>Pseudomonadati</taxon>
        <taxon>Pseudomonadota</taxon>
        <taxon>Gammaproteobacteria</taxon>
        <taxon>Chromatiales</taxon>
        <taxon>Ectothiorhodospiraceae</taxon>
        <taxon>Spiribacter</taxon>
    </lineage>
</organism>
<feature type="domain" description="DUF3320" evidence="1">
    <location>
        <begin position="67"/>
        <end position="115"/>
    </location>
</feature>
<dbReference type="RefSeq" id="WP_367966533.1">
    <property type="nucleotide sequence ID" value="NZ_JBAKFJ010000001.1"/>
</dbReference>
<dbReference type="EMBL" id="JBAKFJ010000001">
    <property type="protein sequence ID" value="MEX0386054.1"/>
    <property type="molecule type" value="Genomic_DNA"/>
</dbReference>
<accession>A0ABV3S7E5</accession>
<dbReference type="Proteomes" id="UP001556653">
    <property type="component" value="Unassembled WGS sequence"/>
</dbReference>
<protein>
    <submittedName>
        <fullName evidence="2">DUF3320 domain-containing protein</fullName>
    </submittedName>
</protein>
<comment type="caution">
    <text evidence="2">The sequence shown here is derived from an EMBL/GenBank/DDBJ whole genome shotgun (WGS) entry which is preliminary data.</text>
</comment>
<dbReference type="InterPro" id="IPR021754">
    <property type="entry name" value="DUF3320"/>
</dbReference>
<proteinExistence type="predicted"/>
<name>A0ABV3S7E5_9GAMM</name>